<dbReference type="NCBIfam" id="TIGR01614">
    <property type="entry name" value="PME_inhib"/>
    <property type="match status" value="1"/>
</dbReference>
<dbReference type="EMBL" id="CM000883">
    <property type="protein sequence ID" value="PNT62964.1"/>
    <property type="molecule type" value="Genomic_DNA"/>
</dbReference>
<dbReference type="SUPFAM" id="SSF101148">
    <property type="entry name" value="Plant invertase/pectin methylesterase inhibitor"/>
    <property type="match status" value="1"/>
</dbReference>
<feature type="compositionally biased region" description="Low complexity" evidence="2">
    <location>
        <begin position="36"/>
        <end position="46"/>
    </location>
</feature>
<feature type="chain" id="PRO_5043158498" description="Pectinesterase inhibitor domain-containing protein" evidence="3">
    <location>
        <begin position="25"/>
        <end position="588"/>
    </location>
</feature>
<feature type="region of interest" description="Disordered" evidence="2">
    <location>
        <begin position="67"/>
        <end position="415"/>
    </location>
</feature>
<dbReference type="Gramene" id="PNT62964">
    <property type="protein sequence ID" value="PNT62964"/>
    <property type="gene ID" value="BRADI_4g10008v3"/>
</dbReference>
<feature type="compositionally biased region" description="Basic and acidic residues" evidence="2">
    <location>
        <begin position="246"/>
        <end position="271"/>
    </location>
</feature>
<dbReference type="SMART" id="SM00856">
    <property type="entry name" value="PMEI"/>
    <property type="match status" value="1"/>
</dbReference>
<dbReference type="InterPro" id="IPR035513">
    <property type="entry name" value="Invertase/methylesterase_inhib"/>
</dbReference>
<evidence type="ECO:0000313" key="6">
    <source>
        <dbReference type="EnsemblPlants" id="PNT62964"/>
    </source>
</evidence>
<evidence type="ECO:0000313" key="7">
    <source>
        <dbReference type="Proteomes" id="UP000008810"/>
    </source>
</evidence>
<dbReference type="GO" id="GO:0004857">
    <property type="term" value="F:enzyme inhibitor activity"/>
    <property type="evidence" value="ECO:0000318"/>
    <property type="project" value="GO_Central"/>
</dbReference>
<evidence type="ECO:0000256" key="1">
    <source>
        <dbReference type="ARBA" id="ARBA00022729"/>
    </source>
</evidence>
<dbReference type="GO" id="GO:0009827">
    <property type="term" value="P:plant-type cell wall modification"/>
    <property type="evidence" value="ECO:0000318"/>
    <property type="project" value="GO_Central"/>
</dbReference>
<dbReference type="PANTHER" id="PTHR31080">
    <property type="entry name" value="PECTINESTERASE INHIBITOR-LIKE"/>
    <property type="match status" value="1"/>
</dbReference>
<dbReference type="Gene3D" id="1.20.140.40">
    <property type="entry name" value="Invertase/pectin methylesterase inhibitor family protein"/>
    <property type="match status" value="1"/>
</dbReference>
<feature type="signal peptide" evidence="3">
    <location>
        <begin position="1"/>
        <end position="24"/>
    </location>
</feature>
<feature type="compositionally biased region" description="Basic and acidic residues" evidence="2">
    <location>
        <begin position="76"/>
        <end position="96"/>
    </location>
</feature>
<organism evidence="5">
    <name type="scientific">Brachypodium distachyon</name>
    <name type="common">Purple false brome</name>
    <name type="synonym">Trachynia distachya</name>
    <dbReference type="NCBI Taxonomy" id="15368"/>
    <lineage>
        <taxon>Eukaryota</taxon>
        <taxon>Viridiplantae</taxon>
        <taxon>Streptophyta</taxon>
        <taxon>Embryophyta</taxon>
        <taxon>Tracheophyta</taxon>
        <taxon>Spermatophyta</taxon>
        <taxon>Magnoliopsida</taxon>
        <taxon>Liliopsida</taxon>
        <taxon>Poales</taxon>
        <taxon>Poaceae</taxon>
        <taxon>BOP clade</taxon>
        <taxon>Pooideae</taxon>
        <taxon>Stipodae</taxon>
        <taxon>Brachypodieae</taxon>
        <taxon>Brachypodium</taxon>
    </lineage>
</organism>
<feature type="compositionally biased region" description="Polar residues" evidence="2">
    <location>
        <begin position="313"/>
        <end position="323"/>
    </location>
</feature>
<dbReference type="EnsemblPlants" id="PNT62964">
    <property type="protein sequence ID" value="PNT62964"/>
    <property type="gene ID" value="BRADI_4g10008v3"/>
</dbReference>
<dbReference type="GO" id="GO:0009505">
    <property type="term" value="C:plant-type cell wall"/>
    <property type="evidence" value="ECO:0000318"/>
    <property type="project" value="GO_Central"/>
</dbReference>
<gene>
    <name evidence="6" type="primary">LOC100846126</name>
    <name evidence="5" type="ORF">BRADI_4g10008v3</name>
</gene>
<proteinExistence type="predicted"/>
<evidence type="ECO:0000313" key="5">
    <source>
        <dbReference type="EMBL" id="PNT62964.1"/>
    </source>
</evidence>
<dbReference type="GeneID" id="100846126"/>
<dbReference type="Pfam" id="PF04043">
    <property type="entry name" value="PMEI"/>
    <property type="match status" value="1"/>
</dbReference>
<keyword evidence="1 3" id="KW-0732">Signal</keyword>
<evidence type="ECO:0000256" key="2">
    <source>
        <dbReference type="SAM" id="MobiDB-lite"/>
    </source>
</evidence>
<evidence type="ECO:0000259" key="4">
    <source>
        <dbReference type="SMART" id="SM00856"/>
    </source>
</evidence>
<keyword evidence="7" id="KW-1185">Reference proteome</keyword>
<reference evidence="5" key="2">
    <citation type="submission" date="2017-06" db="EMBL/GenBank/DDBJ databases">
        <title>WGS assembly of Brachypodium distachyon.</title>
        <authorList>
            <consortium name="The International Brachypodium Initiative"/>
            <person name="Lucas S."/>
            <person name="Harmon-Smith M."/>
            <person name="Lail K."/>
            <person name="Tice H."/>
            <person name="Grimwood J."/>
            <person name="Bruce D."/>
            <person name="Barry K."/>
            <person name="Shu S."/>
            <person name="Lindquist E."/>
            <person name="Wang M."/>
            <person name="Pitluck S."/>
            <person name="Vogel J.P."/>
            <person name="Garvin D.F."/>
            <person name="Mockler T.C."/>
            <person name="Schmutz J."/>
            <person name="Rokhsar D."/>
            <person name="Bevan M.W."/>
        </authorList>
    </citation>
    <scope>NUCLEOTIDE SEQUENCE</scope>
    <source>
        <strain evidence="5">Bd21</strain>
    </source>
</reference>
<reference evidence="5 6" key="1">
    <citation type="journal article" date="2010" name="Nature">
        <title>Genome sequencing and analysis of the model grass Brachypodium distachyon.</title>
        <authorList>
            <consortium name="International Brachypodium Initiative"/>
        </authorList>
    </citation>
    <scope>NUCLEOTIDE SEQUENCE [LARGE SCALE GENOMIC DNA]</scope>
    <source>
        <strain evidence="5 6">Bd21</strain>
    </source>
</reference>
<dbReference type="KEGG" id="bdi:100846126"/>
<feature type="region of interest" description="Disordered" evidence="2">
    <location>
        <begin position="30"/>
        <end position="54"/>
    </location>
</feature>
<dbReference type="Proteomes" id="UP000008810">
    <property type="component" value="Chromosome 4"/>
</dbReference>
<feature type="domain" description="Pectinesterase inhibitor" evidence="4">
    <location>
        <begin position="434"/>
        <end position="581"/>
    </location>
</feature>
<dbReference type="OrthoDB" id="770764at2759"/>
<name>A0A2K2CLQ9_BRADI</name>
<dbReference type="CDD" id="cd15800">
    <property type="entry name" value="PMEI-like_2"/>
    <property type="match status" value="1"/>
</dbReference>
<dbReference type="InterPro" id="IPR006501">
    <property type="entry name" value="Pectinesterase_inhib_dom"/>
</dbReference>
<reference evidence="6" key="3">
    <citation type="submission" date="2018-08" db="UniProtKB">
        <authorList>
            <consortium name="EnsemblPlants"/>
        </authorList>
    </citation>
    <scope>IDENTIFICATION</scope>
    <source>
        <strain evidence="6">cv. Bd21</strain>
    </source>
</reference>
<sequence length="588" mass="62328">MITMRAHVLLLLLAVATVPLTSTALSPDGLAPSTYAAEQQKPAPAADAKEEAPKVVAGANSNVMGGAASGLNYAGGEKKPKGKSDDAVKKPMENPEAKVIPGVKAAEKSNVYENAVASDKKALDAMKKSKIKSEEAEEKADEKKLKSKSESFGYDKTERKSKNKSDDMEDAEAKKKPKNKSDDIEDAEAKKKPKNKSDDIEDADAKKKSKNKSDDIEDAEAKKKPEKKSDSYEDAGAKKKEKKPKSKEDDSSEDTKKKSESKSEAYEDGSTKKKSKKKKKSGSSSEEDFDAVPMETPADESTPAADTPDGYQAPTTQTMTATDSPDGYTAPTTQTMAATDSPDGYVPASDSPDGNIPASDSPDGYAAPTTQTMAATDSPDGYVPATDSPDGEVPASDSPDGYDASTEKSSSSNKVNVQSFDDIALPVPQPVLKMLSPLIKAQCAKTEYPSVCETSIAKLPFIPPVLDSVGVLKLAMDAVRARIQEAKNDALEVANEPGTSKLAKGAISDCLQLYDDISYSYDNALAALKRGDKASAVAAVDGARTDIDTCDSGFRQSSKGKPPLAGQEKLLAKLSSNVLCMNRNLKLY</sequence>
<feature type="compositionally biased region" description="Basic and acidic residues" evidence="2">
    <location>
        <begin position="118"/>
        <end position="238"/>
    </location>
</feature>
<dbReference type="AlphaFoldDB" id="A0A2K2CLQ9"/>
<evidence type="ECO:0000256" key="3">
    <source>
        <dbReference type="SAM" id="SignalP"/>
    </source>
</evidence>
<feature type="compositionally biased region" description="Basic residues" evidence="2">
    <location>
        <begin position="272"/>
        <end position="281"/>
    </location>
</feature>
<dbReference type="RefSeq" id="XP_010237402.1">
    <property type="nucleotide sequence ID" value="XM_010239100.3"/>
</dbReference>
<dbReference type="InterPro" id="IPR051955">
    <property type="entry name" value="PME_Inhibitor"/>
</dbReference>
<protein>
    <recommendedName>
        <fullName evidence="4">Pectinesterase inhibitor domain-containing protein</fullName>
    </recommendedName>
</protein>
<dbReference type="PANTHER" id="PTHR31080:SF68">
    <property type="entry name" value="PLANT INVERTASE_PECTIN METHYLESTERASE INHIBITOR SUPERFAMILY PROTEIN"/>
    <property type="match status" value="1"/>
</dbReference>
<accession>A0A2K2CLQ9</accession>